<dbReference type="RefSeq" id="WP_111984353.1">
    <property type="nucleotide sequence ID" value="NZ_NFZS01000004.1"/>
</dbReference>
<reference evidence="2 3" key="1">
    <citation type="journal article" date="2018" name="Genet. Mol. Biol.">
        <title>The genome sequence of Dyella jiangningensis FCAV SCS01 from a lignocellulose-decomposing microbial consortium metagenome reveals potential for biotechnological applications.</title>
        <authorList>
            <person name="Desiderato J.G."/>
            <person name="Alvarenga D.O."/>
            <person name="Constancio M.T.L."/>
            <person name="Alves L.M.C."/>
            <person name="Varani A.M."/>
        </authorList>
    </citation>
    <scope>NUCLEOTIDE SEQUENCE [LARGE SCALE GENOMIC DNA]</scope>
    <source>
        <strain evidence="2 3">FCAV SCS01</strain>
    </source>
</reference>
<keyword evidence="1" id="KW-1133">Transmembrane helix</keyword>
<feature type="transmembrane region" description="Helical" evidence="1">
    <location>
        <begin position="15"/>
        <end position="39"/>
    </location>
</feature>
<dbReference type="EMBL" id="NFZS01000004">
    <property type="protein sequence ID" value="RAO75894.1"/>
    <property type="molecule type" value="Genomic_DNA"/>
</dbReference>
<accession>A0A328P6L4</accession>
<keyword evidence="3" id="KW-1185">Reference proteome</keyword>
<dbReference type="AlphaFoldDB" id="A0A328P6L4"/>
<gene>
    <name evidence="2" type="ORF">CA260_17870</name>
</gene>
<evidence type="ECO:0000313" key="2">
    <source>
        <dbReference type="EMBL" id="RAO75894.1"/>
    </source>
</evidence>
<organism evidence="2 3">
    <name type="scientific">Dyella jiangningensis</name>
    <dbReference type="NCBI Taxonomy" id="1379159"/>
    <lineage>
        <taxon>Bacteria</taxon>
        <taxon>Pseudomonadati</taxon>
        <taxon>Pseudomonadota</taxon>
        <taxon>Gammaproteobacteria</taxon>
        <taxon>Lysobacterales</taxon>
        <taxon>Rhodanobacteraceae</taxon>
        <taxon>Dyella</taxon>
    </lineage>
</organism>
<name>A0A328P6L4_9GAMM</name>
<keyword evidence="1" id="KW-0472">Membrane</keyword>
<keyword evidence="1" id="KW-0812">Transmembrane</keyword>
<comment type="caution">
    <text evidence="2">The sequence shown here is derived from an EMBL/GenBank/DDBJ whole genome shotgun (WGS) entry which is preliminary data.</text>
</comment>
<evidence type="ECO:0000256" key="1">
    <source>
        <dbReference type="SAM" id="Phobius"/>
    </source>
</evidence>
<protein>
    <recommendedName>
        <fullName evidence="4">DUF4019 domain-containing protein</fullName>
    </recommendedName>
</protein>
<proteinExistence type="predicted"/>
<evidence type="ECO:0008006" key="4">
    <source>
        <dbReference type="Google" id="ProtNLM"/>
    </source>
</evidence>
<evidence type="ECO:0000313" key="3">
    <source>
        <dbReference type="Proteomes" id="UP000248926"/>
    </source>
</evidence>
<sequence length="164" mass="17649">MGTQQVTEGEKMKKFFQILGGIFLVLVLIVAVMVGVGVYQGAGLDASSKAYVEANVKPVVATWSKDELMSRAAPQLVEIIRKDPDQLDQLFAKLSKLGALKSLSEPKGQALLAVNAGSGKTVSASYTESGEFENGHADFNIKLIQIDGQWRLAGFYVSSPIMLQ</sequence>
<dbReference type="Proteomes" id="UP000248926">
    <property type="component" value="Unassembled WGS sequence"/>
</dbReference>
<dbReference type="OrthoDB" id="5953619at2"/>